<feature type="region of interest" description="Disordered" evidence="1">
    <location>
        <begin position="66"/>
        <end position="88"/>
    </location>
</feature>
<evidence type="ECO:0000313" key="3">
    <source>
        <dbReference type="Proteomes" id="UP001216899"/>
    </source>
</evidence>
<proteinExistence type="predicted"/>
<dbReference type="RefSeq" id="WP_127898309.1">
    <property type="nucleotide sequence ID" value="NZ_CANMMQ010000003.1"/>
</dbReference>
<dbReference type="EMBL" id="CP117466">
    <property type="protein sequence ID" value="WDA11980.1"/>
    <property type="molecule type" value="Genomic_DNA"/>
</dbReference>
<name>A0ABY7USI3_9RHOB</name>
<evidence type="ECO:0000313" key="2">
    <source>
        <dbReference type="EMBL" id="WDA11980.1"/>
    </source>
</evidence>
<accession>A0ABY7USI3</accession>
<evidence type="ECO:0008006" key="4">
    <source>
        <dbReference type="Google" id="ProtNLM"/>
    </source>
</evidence>
<dbReference type="PROSITE" id="PS51257">
    <property type="entry name" value="PROKAR_LIPOPROTEIN"/>
    <property type="match status" value="1"/>
</dbReference>
<protein>
    <recommendedName>
        <fullName evidence="4">Lipoprotein</fullName>
    </recommendedName>
</protein>
<reference evidence="2 3" key="1">
    <citation type="submission" date="2023-02" db="EMBL/GenBank/DDBJ databases">
        <title>Whole genome sequenc of Paracoccus marcusii MBLB0836.</title>
        <authorList>
            <person name="Seo M.-J."/>
            <person name="Cho E.-S."/>
            <person name="Hwang C.Y."/>
        </authorList>
    </citation>
    <scope>NUCLEOTIDE SEQUENCE [LARGE SCALE GENOMIC DNA]</scope>
    <source>
        <strain evidence="2 3">MBLB0836</strain>
    </source>
</reference>
<organism evidence="2 3">
    <name type="scientific">Paracoccus marcusii</name>
    <dbReference type="NCBI Taxonomy" id="59779"/>
    <lineage>
        <taxon>Bacteria</taxon>
        <taxon>Pseudomonadati</taxon>
        <taxon>Pseudomonadota</taxon>
        <taxon>Alphaproteobacteria</taxon>
        <taxon>Rhodobacterales</taxon>
        <taxon>Paracoccaceae</taxon>
        <taxon>Paracoccus</taxon>
    </lineage>
</organism>
<keyword evidence="3" id="KW-1185">Reference proteome</keyword>
<evidence type="ECO:0000256" key="1">
    <source>
        <dbReference type="SAM" id="MobiDB-lite"/>
    </source>
</evidence>
<sequence>MRGWWMIGVLALAGCGEHRGWNPNYQFEADRYGQYRTAREAALVTGTTPAATIPIALPVQAPTGAQIAGSDPVPIPPTMGLRIRRPAP</sequence>
<gene>
    <name evidence="2" type="ORF">PRL19_11840</name>
</gene>
<dbReference type="Proteomes" id="UP001216899">
    <property type="component" value="Chromosome"/>
</dbReference>